<dbReference type="EMBL" id="CM039427">
    <property type="protein sequence ID" value="KAI4353648.1"/>
    <property type="molecule type" value="Genomic_DNA"/>
</dbReference>
<protein>
    <submittedName>
        <fullName evidence="1">Uncharacterized protein</fullName>
    </submittedName>
</protein>
<accession>A0ACB9PYN8</accession>
<evidence type="ECO:0000313" key="1">
    <source>
        <dbReference type="EMBL" id="KAI4353648.1"/>
    </source>
</evidence>
<reference evidence="1 2" key="1">
    <citation type="journal article" date="2022" name="DNA Res.">
        <title>Chromosomal-level genome assembly of the orchid tree Bauhinia variegata (Leguminosae; Cercidoideae) supports the allotetraploid origin hypothesis of Bauhinia.</title>
        <authorList>
            <person name="Zhong Y."/>
            <person name="Chen Y."/>
            <person name="Zheng D."/>
            <person name="Pang J."/>
            <person name="Liu Y."/>
            <person name="Luo S."/>
            <person name="Meng S."/>
            <person name="Qian L."/>
            <person name="Wei D."/>
            <person name="Dai S."/>
            <person name="Zhou R."/>
        </authorList>
    </citation>
    <scope>NUCLEOTIDE SEQUENCE [LARGE SCALE GENOMIC DNA]</scope>
    <source>
        <strain evidence="1">BV-YZ2020</strain>
    </source>
</reference>
<proteinExistence type="predicted"/>
<name>A0ACB9PYN8_BAUVA</name>
<keyword evidence="2" id="KW-1185">Reference proteome</keyword>
<comment type="caution">
    <text evidence="1">The sequence shown here is derived from an EMBL/GenBank/DDBJ whole genome shotgun (WGS) entry which is preliminary data.</text>
</comment>
<dbReference type="Proteomes" id="UP000828941">
    <property type="component" value="Chromosome 2"/>
</dbReference>
<sequence length="118" mass="13402">MTLNHYQWSNERDPSKKTSTLGKYEVVALSYIFAKGQVLVIMPLFVCKKLEVGELKPTTISLQLVERSVKYPVDTLEDVTIKVGKFFIPVVFVALEMDEDSQIPILLGRPFLVSKCHN</sequence>
<gene>
    <name evidence="1" type="ORF">L6164_002580</name>
</gene>
<evidence type="ECO:0000313" key="2">
    <source>
        <dbReference type="Proteomes" id="UP000828941"/>
    </source>
</evidence>
<organism evidence="1 2">
    <name type="scientific">Bauhinia variegata</name>
    <name type="common">Purple orchid tree</name>
    <name type="synonym">Phanera variegata</name>
    <dbReference type="NCBI Taxonomy" id="167791"/>
    <lineage>
        <taxon>Eukaryota</taxon>
        <taxon>Viridiplantae</taxon>
        <taxon>Streptophyta</taxon>
        <taxon>Embryophyta</taxon>
        <taxon>Tracheophyta</taxon>
        <taxon>Spermatophyta</taxon>
        <taxon>Magnoliopsida</taxon>
        <taxon>eudicotyledons</taxon>
        <taxon>Gunneridae</taxon>
        <taxon>Pentapetalae</taxon>
        <taxon>rosids</taxon>
        <taxon>fabids</taxon>
        <taxon>Fabales</taxon>
        <taxon>Fabaceae</taxon>
        <taxon>Cercidoideae</taxon>
        <taxon>Cercideae</taxon>
        <taxon>Bauhiniinae</taxon>
        <taxon>Bauhinia</taxon>
    </lineage>
</organism>